<dbReference type="AlphaFoldDB" id="A0A8C9DQ88"/>
<proteinExistence type="predicted"/>
<dbReference type="InterPro" id="IPR012341">
    <property type="entry name" value="6hp_glycosidase-like_sf"/>
</dbReference>
<evidence type="ECO:0000313" key="2">
    <source>
        <dbReference type="Proteomes" id="UP000694414"/>
    </source>
</evidence>
<accession>A0A8C9DQ88</accession>
<dbReference type="GeneTree" id="ENSGT00530000063186"/>
<dbReference type="Proteomes" id="UP000694414">
    <property type="component" value="Unplaced"/>
</dbReference>
<protein>
    <submittedName>
        <fullName evidence="1">LanC like glutathione S-transferase 1</fullName>
    </submittedName>
</protein>
<keyword evidence="2" id="KW-1185">Reference proteome</keyword>
<sequence length="90" mass="10135">MAQRAFPNPYADYNKSLAEGYFDAAGRLTPEFSQRLTNKIRELLHQMERGLKSADPRDGTGYTGWAGGRVGKNSKIQCLKQREGGFILRK</sequence>
<dbReference type="Gene3D" id="1.50.10.10">
    <property type="match status" value="1"/>
</dbReference>
<reference evidence="1" key="1">
    <citation type="submission" date="2025-08" db="UniProtKB">
        <authorList>
            <consortium name="Ensembl"/>
        </authorList>
    </citation>
    <scope>IDENTIFICATION</scope>
</reference>
<evidence type="ECO:0000313" key="1">
    <source>
        <dbReference type="Ensembl" id="ENSPSMP00000026562.1"/>
    </source>
</evidence>
<dbReference type="GO" id="GO:0005975">
    <property type="term" value="P:carbohydrate metabolic process"/>
    <property type="evidence" value="ECO:0007669"/>
    <property type="project" value="InterPro"/>
</dbReference>
<reference evidence="1" key="2">
    <citation type="submission" date="2025-09" db="UniProtKB">
        <authorList>
            <consortium name="Ensembl"/>
        </authorList>
    </citation>
    <scope>IDENTIFICATION</scope>
</reference>
<organism evidence="1 2">
    <name type="scientific">Prolemur simus</name>
    <name type="common">Greater bamboo lemur</name>
    <name type="synonym">Hapalemur simus</name>
    <dbReference type="NCBI Taxonomy" id="1328070"/>
    <lineage>
        <taxon>Eukaryota</taxon>
        <taxon>Metazoa</taxon>
        <taxon>Chordata</taxon>
        <taxon>Craniata</taxon>
        <taxon>Vertebrata</taxon>
        <taxon>Euteleostomi</taxon>
        <taxon>Mammalia</taxon>
        <taxon>Eutheria</taxon>
        <taxon>Euarchontoglires</taxon>
        <taxon>Primates</taxon>
        <taxon>Strepsirrhini</taxon>
        <taxon>Lemuriformes</taxon>
        <taxon>Lemuridae</taxon>
        <taxon>Prolemur</taxon>
    </lineage>
</organism>
<gene>
    <name evidence="1" type="primary">LANCL1</name>
</gene>
<name>A0A8C9DQ88_PROSS</name>
<dbReference type="Ensembl" id="ENSPSMT00000030758.1">
    <property type="protein sequence ID" value="ENSPSMP00000026562.1"/>
    <property type="gene ID" value="ENSPSMG00000018635.1"/>
</dbReference>